<proteinExistence type="predicted"/>
<name>A0A843TMQ6_COLES</name>
<dbReference type="EMBL" id="NMUH01000148">
    <property type="protein sequence ID" value="MQL72968.1"/>
    <property type="molecule type" value="Genomic_DNA"/>
</dbReference>
<accession>A0A843TMQ6</accession>
<organism evidence="1 2">
    <name type="scientific">Colocasia esculenta</name>
    <name type="common">Wild taro</name>
    <name type="synonym">Arum esculentum</name>
    <dbReference type="NCBI Taxonomy" id="4460"/>
    <lineage>
        <taxon>Eukaryota</taxon>
        <taxon>Viridiplantae</taxon>
        <taxon>Streptophyta</taxon>
        <taxon>Embryophyta</taxon>
        <taxon>Tracheophyta</taxon>
        <taxon>Spermatophyta</taxon>
        <taxon>Magnoliopsida</taxon>
        <taxon>Liliopsida</taxon>
        <taxon>Araceae</taxon>
        <taxon>Aroideae</taxon>
        <taxon>Colocasieae</taxon>
        <taxon>Colocasia</taxon>
    </lineage>
</organism>
<sequence length="92" mass="10140">MKCQKSFFSCASSVESALLPCTATFSPGISLDSHVLPLERMACSFWRWRQIWKTPFGGQKASSGSVWALLHLGYKEHGQTDLLETGSSVDLT</sequence>
<comment type="caution">
    <text evidence="1">The sequence shown here is derived from an EMBL/GenBank/DDBJ whole genome shotgun (WGS) entry which is preliminary data.</text>
</comment>
<keyword evidence="2" id="KW-1185">Reference proteome</keyword>
<evidence type="ECO:0000313" key="1">
    <source>
        <dbReference type="EMBL" id="MQL72968.1"/>
    </source>
</evidence>
<gene>
    <name evidence="1" type="ORF">Taro_005329</name>
</gene>
<evidence type="ECO:0000313" key="2">
    <source>
        <dbReference type="Proteomes" id="UP000652761"/>
    </source>
</evidence>
<dbReference type="AlphaFoldDB" id="A0A843TMQ6"/>
<protein>
    <submittedName>
        <fullName evidence="1">Uncharacterized protein</fullName>
    </submittedName>
</protein>
<reference evidence="1" key="1">
    <citation type="submission" date="2017-07" db="EMBL/GenBank/DDBJ databases">
        <title>Taro Niue Genome Assembly and Annotation.</title>
        <authorList>
            <person name="Atibalentja N."/>
            <person name="Keating K."/>
            <person name="Fields C.J."/>
        </authorList>
    </citation>
    <scope>NUCLEOTIDE SEQUENCE</scope>
    <source>
        <strain evidence="1">Niue_2</strain>
        <tissue evidence="1">Leaf</tissue>
    </source>
</reference>
<dbReference type="Proteomes" id="UP000652761">
    <property type="component" value="Unassembled WGS sequence"/>
</dbReference>